<evidence type="ECO:0000313" key="3">
    <source>
        <dbReference type="Proteomes" id="UP000092583"/>
    </source>
</evidence>
<evidence type="ECO:0000256" key="1">
    <source>
        <dbReference type="SAM" id="MobiDB-lite"/>
    </source>
</evidence>
<name>A0A1B9IH62_9TREE</name>
<dbReference type="PANTHER" id="PTHR13379:SF0">
    <property type="entry name" value="UPF0415 PROTEIN C7ORF25"/>
    <property type="match status" value="1"/>
</dbReference>
<evidence type="ECO:0000313" key="2">
    <source>
        <dbReference type="EMBL" id="OCF54757.1"/>
    </source>
</evidence>
<dbReference type="OrthoDB" id="14527at2759"/>
<feature type="region of interest" description="Disordered" evidence="1">
    <location>
        <begin position="469"/>
        <end position="508"/>
    </location>
</feature>
<evidence type="ECO:0008006" key="4">
    <source>
        <dbReference type="Google" id="ProtNLM"/>
    </source>
</evidence>
<sequence length="662" mass="76373">METISSAQHQINEILNSIQHFINESSEDAIYKAPIIDWHHPNSYKQSAIVGLRKFLLAVENERDYIDSLAESEVPPSEVASNIPYYQAVWEQVKYAQWPIISIGQHFECQTQNDEQNRKRKVQQIKVDVVEDAGKVWVKVNTIKESRLMAEFREQDSYLNSDYDDDDDDEIHTEDDIHNAGPSSPQLINSLITQAKSLIKASHLYPRFEGCPPPRIKYVLNRLEEHPEGEYEDERVHQTFQTIRSMGIDLILASDQRIIPKRTKRPDIHPTNNILLDLSVLVALCCDSTHLHLPTTPQELEERFRSLKLTTDGEVVLADHIPVTKDLRDQLEWEMKHPLIQEMLDRLSSIRGNDGGKKVEFWVTEEVRNRLPGIVDIIGGEDEQRRAKILFSSSENTKEDFWQGSRWKDIIQSSKEGSILRDMKINILPPEYTGENFNVDDVHTSFQKGFVGVVKKMLDIVDVQERKKHEIQQKKNFNGNKNKDQNKDKKRRSKNPNNPPSKGISLESKLPSIHTLRTFLVGFQKGWTVLTNNRGSVGKVLREMRIDEGLGYCSPSASLDNSVSTTNENVEWQEQEQEQQDGEDSDKVDIWVVNPSSLSEWRRKEVEMRNAKLREYLSKPDNQQSYKDWLKDQEGLGLDGNCEEEGKRWKRAQNKGGDLAEE</sequence>
<protein>
    <recommendedName>
        <fullName evidence="4">DUF1308 domain-containing protein</fullName>
    </recommendedName>
</protein>
<dbReference type="AlphaFoldDB" id="A0A1B9IH62"/>
<reference evidence="2 3" key="1">
    <citation type="submission" date="2013-07" db="EMBL/GenBank/DDBJ databases">
        <title>The Genome Sequence of Kwoniella mangroviensis CBS10435.</title>
        <authorList>
            <consortium name="The Broad Institute Genome Sequencing Platform"/>
            <person name="Cuomo C."/>
            <person name="Litvintseva A."/>
            <person name="Chen Y."/>
            <person name="Heitman J."/>
            <person name="Sun S."/>
            <person name="Springer D."/>
            <person name="Dromer F."/>
            <person name="Young S.K."/>
            <person name="Zeng Q."/>
            <person name="Gargeya S."/>
            <person name="Fitzgerald M."/>
            <person name="Abouelleil A."/>
            <person name="Alvarado L."/>
            <person name="Berlin A.M."/>
            <person name="Chapman S.B."/>
            <person name="Dewar J."/>
            <person name="Goldberg J."/>
            <person name="Griggs A."/>
            <person name="Gujja S."/>
            <person name="Hansen M."/>
            <person name="Howarth C."/>
            <person name="Imamovic A."/>
            <person name="Larimer J."/>
            <person name="McCowan C."/>
            <person name="Murphy C."/>
            <person name="Pearson M."/>
            <person name="Priest M."/>
            <person name="Roberts A."/>
            <person name="Saif S."/>
            <person name="Shea T."/>
            <person name="Sykes S."/>
            <person name="Wortman J."/>
            <person name="Nusbaum C."/>
            <person name="Birren B."/>
        </authorList>
    </citation>
    <scope>NUCLEOTIDE SEQUENCE [LARGE SCALE GENOMIC DNA]</scope>
    <source>
        <strain evidence="2 3">CBS 10435</strain>
    </source>
</reference>
<reference evidence="3" key="2">
    <citation type="submission" date="2013-12" db="EMBL/GenBank/DDBJ databases">
        <title>Evolution of pathogenesis and genome organization in the Tremellales.</title>
        <authorList>
            <person name="Cuomo C."/>
            <person name="Litvintseva A."/>
            <person name="Heitman J."/>
            <person name="Chen Y."/>
            <person name="Sun S."/>
            <person name="Springer D."/>
            <person name="Dromer F."/>
            <person name="Young S."/>
            <person name="Zeng Q."/>
            <person name="Chapman S."/>
            <person name="Gujja S."/>
            <person name="Saif S."/>
            <person name="Birren B."/>
        </authorList>
    </citation>
    <scope>NUCLEOTIDE SEQUENCE [LARGE SCALE GENOMIC DNA]</scope>
    <source>
        <strain evidence="3">CBS 10435</strain>
    </source>
</reference>
<organism evidence="2 3">
    <name type="scientific">Kwoniella mangroviensis CBS 10435</name>
    <dbReference type="NCBI Taxonomy" id="1331196"/>
    <lineage>
        <taxon>Eukaryota</taxon>
        <taxon>Fungi</taxon>
        <taxon>Dikarya</taxon>
        <taxon>Basidiomycota</taxon>
        <taxon>Agaricomycotina</taxon>
        <taxon>Tremellomycetes</taxon>
        <taxon>Tremellales</taxon>
        <taxon>Cryptococcaceae</taxon>
        <taxon>Kwoniella</taxon>
    </lineage>
</organism>
<feature type="region of interest" description="Disordered" evidence="1">
    <location>
        <begin position="622"/>
        <end position="662"/>
    </location>
</feature>
<proteinExistence type="predicted"/>
<gene>
    <name evidence="2" type="ORF">L486_07891</name>
</gene>
<dbReference type="EMBL" id="KI669469">
    <property type="protein sequence ID" value="OCF54757.1"/>
    <property type="molecule type" value="Genomic_DNA"/>
</dbReference>
<dbReference type="PANTHER" id="PTHR13379">
    <property type="entry name" value="UNCHARACTERIZED DUF1308"/>
    <property type="match status" value="1"/>
</dbReference>
<accession>A0A1B9IH62</accession>
<dbReference type="Proteomes" id="UP000092583">
    <property type="component" value="Unassembled WGS sequence"/>
</dbReference>
<keyword evidence="3" id="KW-1185">Reference proteome</keyword>